<dbReference type="Proteomes" id="UP000824007">
    <property type="component" value="Unassembled WGS sequence"/>
</dbReference>
<dbReference type="InterPro" id="IPR001139">
    <property type="entry name" value="Glyco_hydro_30"/>
</dbReference>
<dbReference type="Gene3D" id="2.60.40.1180">
    <property type="entry name" value="Golgi alpha-mannosidase II"/>
    <property type="match status" value="1"/>
</dbReference>
<dbReference type="Gene3D" id="3.20.20.80">
    <property type="entry name" value="Glycosidases"/>
    <property type="match status" value="1"/>
</dbReference>
<evidence type="ECO:0000256" key="4">
    <source>
        <dbReference type="RuleBase" id="RU361188"/>
    </source>
</evidence>
<dbReference type="PRINTS" id="PR00843">
    <property type="entry name" value="GLHYDRLASE30"/>
</dbReference>
<evidence type="ECO:0000259" key="5">
    <source>
        <dbReference type="Pfam" id="PF02055"/>
    </source>
</evidence>
<protein>
    <submittedName>
        <fullName evidence="7">Glucosylceramidase</fullName>
    </submittedName>
</protein>
<evidence type="ECO:0000259" key="6">
    <source>
        <dbReference type="Pfam" id="PF17189"/>
    </source>
</evidence>
<reference evidence="7" key="1">
    <citation type="journal article" date="2021" name="PeerJ">
        <title>Extensive microbial diversity within the chicken gut microbiome revealed by metagenomics and culture.</title>
        <authorList>
            <person name="Gilroy R."/>
            <person name="Ravi A."/>
            <person name="Getino M."/>
            <person name="Pursley I."/>
            <person name="Horton D.L."/>
            <person name="Alikhan N.F."/>
            <person name="Baker D."/>
            <person name="Gharbi K."/>
            <person name="Hall N."/>
            <person name="Watson M."/>
            <person name="Adriaenssens E.M."/>
            <person name="Foster-Nyarko E."/>
            <person name="Jarju S."/>
            <person name="Secka A."/>
            <person name="Antonio M."/>
            <person name="Oren A."/>
            <person name="Chaudhuri R.R."/>
            <person name="La Ragione R."/>
            <person name="Hildebrand F."/>
            <person name="Pallen M.J."/>
        </authorList>
    </citation>
    <scope>NUCLEOTIDE SEQUENCE</scope>
    <source>
        <strain evidence="7">ChiSxjej3B15-24422</strain>
    </source>
</reference>
<feature type="domain" description="Glycosyl hydrolase family 30 beta sandwich" evidence="6">
    <location>
        <begin position="386"/>
        <end position="445"/>
    </location>
</feature>
<dbReference type="EMBL" id="DXDD01000038">
    <property type="protein sequence ID" value="HIY59623.1"/>
    <property type="molecule type" value="Genomic_DNA"/>
</dbReference>
<dbReference type="InterPro" id="IPR033453">
    <property type="entry name" value="Glyco_hydro_30_TIM-barrel"/>
</dbReference>
<dbReference type="PANTHER" id="PTHR11069:SF23">
    <property type="entry name" value="LYSOSOMAL ACID GLUCOSYLCERAMIDASE"/>
    <property type="match status" value="1"/>
</dbReference>
<name>A0A9D1YMS7_9FIRM</name>
<evidence type="ECO:0000256" key="2">
    <source>
        <dbReference type="ARBA" id="ARBA00022729"/>
    </source>
</evidence>
<reference evidence="7" key="2">
    <citation type="submission" date="2021-04" db="EMBL/GenBank/DDBJ databases">
        <authorList>
            <person name="Gilroy R."/>
        </authorList>
    </citation>
    <scope>NUCLEOTIDE SEQUENCE</scope>
    <source>
        <strain evidence="7">ChiSxjej3B15-24422</strain>
    </source>
</reference>
<dbReference type="GO" id="GO:0016020">
    <property type="term" value="C:membrane"/>
    <property type="evidence" value="ECO:0007669"/>
    <property type="project" value="GOC"/>
</dbReference>
<sequence length="449" mass="50078">MKQITMESTILKGIEVTGKHYETGLIPDVKNFEMEVVNLYPQKTYQTIEGFGAALTESAGHALSRMSPENFDRVMQACYGPDGLGYTLGRVHMDSCDFSLGNYCAVSRPDDPDFGDFSLERDARYVQPLVKKAFAAAGKPVSLLLSPWSPPAFMKETGVRNGGGHLKPECYAAYASYIVRYLKEYEKAGIPIRFMTVQNEPLAVQTWDSCEYSPEEEKSFLRDHLYPALQANGLGHVGIYIWDHNKERVYERVRAIVDGTTESMIEGAAYHWYTGDHFETLSMVREDYPGLKLMHSEGCVELARFGENAGGDMLHAKKYAHDIIGDLNHGMNSWIDWNLVLDELGGPNHVENYCGAPVICHTDTDTVEYKPMFHAIGHFSRFIRPGAVRIGCSSYSAEIEATAARNPDGSLALVMLHTGKERKPVQLRVEGKTARLMLPAESISTAVIR</sequence>
<feature type="domain" description="Glycosyl hydrolase family 30 TIM-barrel" evidence="5">
    <location>
        <begin position="48"/>
        <end position="383"/>
    </location>
</feature>
<dbReference type="Pfam" id="PF02055">
    <property type="entry name" value="Glyco_hydro_30"/>
    <property type="match status" value="1"/>
</dbReference>
<dbReference type="GO" id="GO:0006680">
    <property type="term" value="P:glucosylceramide catabolic process"/>
    <property type="evidence" value="ECO:0007669"/>
    <property type="project" value="TreeGrafter"/>
</dbReference>
<keyword evidence="4" id="KW-0326">Glycosidase</keyword>
<gene>
    <name evidence="7" type="ORF">H9831_02910</name>
</gene>
<dbReference type="InterPro" id="IPR033452">
    <property type="entry name" value="GH30_C"/>
</dbReference>
<keyword evidence="3 4" id="KW-0378">Hydrolase</keyword>
<evidence type="ECO:0000256" key="3">
    <source>
        <dbReference type="ARBA" id="ARBA00022801"/>
    </source>
</evidence>
<dbReference type="GO" id="GO:0004348">
    <property type="term" value="F:glucosylceramidase activity"/>
    <property type="evidence" value="ECO:0007669"/>
    <property type="project" value="InterPro"/>
</dbReference>
<dbReference type="SUPFAM" id="SSF51445">
    <property type="entry name" value="(Trans)glycosidases"/>
    <property type="match status" value="1"/>
</dbReference>
<dbReference type="InterPro" id="IPR013780">
    <property type="entry name" value="Glyco_hydro_b"/>
</dbReference>
<evidence type="ECO:0000256" key="1">
    <source>
        <dbReference type="ARBA" id="ARBA00005382"/>
    </source>
</evidence>
<organism evidence="7 8">
    <name type="scientific">Candidatus Eisenbergiella pullistercoris</name>
    <dbReference type="NCBI Taxonomy" id="2838555"/>
    <lineage>
        <taxon>Bacteria</taxon>
        <taxon>Bacillati</taxon>
        <taxon>Bacillota</taxon>
        <taxon>Clostridia</taxon>
        <taxon>Lachnospirales</taxon>
        <taxon>Lachnospiraceae</taxon>
        <taxon>Eisenbergiella</taxon>
    </lineage>
</organism>
<dbReference type="AlphaFoldDB" id="A0A9D1YMS7"/>
<keyword evidence="2" id="KW-0732">Signal</keyword>
<comment type="similarity">
    <text evidence="1 4">Belongs to the glycosyl hydrolase 30 family.</text>
</comment>
<evidence type="ECO:0000313" key="8">
    <source>
        <dbReference type="Proteomes" id="UP000824007"/>
    </source>
</evidence>
<comment type="caution">
    <text evidence="7">The sequence shown here is derived from an EMBL/GenBank/DDBJ whole genome shotgun (WGS) entry which is preliminary data.</text>
</comment>
<evidence type="ECO:0000313" key="7">
    <source>
        <dbReference type="EMBL" id="HIY59623.1"/>
    </source>
</evidence>
<dbReference type="InterPro" id="IPR017853">
    <property type="entry name" value="GH"/>
</dbReference>
<accession>A0A9D1YMS7</accession>
<proteinExistence type="inferred from homology"/>
<dbReference type="PANTHER" id="PTHR11069">
    <property type="entry name" value="GLUCOSYLCERAMIDASE"/>
    <property type="match status" value="1"/>
</dbReference>
<dbReference type="Pfam" id="PF17189">
    <property type="entry name" value="Glyco_hydro_30C"/>
    <property type="match status" value="1"/>
</dbReference>